<gene>
    <name evidence="2" type="ORF">MUO15_20455</name>
</gene>
<evidence type="ECO:0000259" key="1">
    <source>
        <dbReference type="PROSITE" id="PS51186"/>
    </source>
</evidence>
<dbReference type="PROSITE" id="PS51186">
    <property type="entry name" value="GNAT"/>
    <property type="match status" value="1"/>
</dbReference>
<evidence type="ECO:0000313" key="3">
    <source>
        <dbReference type="Proteomes" id="UP000830326"/>
    </source>
</evidence>
<dbReference type="InterPro" id="IPR000182">
    <property type="entry name" value="GNAT_dom"/>
</dbReference>
<keyword evidence="3" id="KW-1185">Reference proteome</keyword>
<protein>
    <submittedName>
        <fullName evidence="2">GNAT family N-acetyltransferase</fullName>
    </submittedName>
</protein>
<evidence type="ECO:0000313" key="2">
    <source>
        <dbReference type="EMBL" id="UOR11893.1"/>
    </source>
</evidence>
<name>A0ABY4HBX0_9BACI</name>
<sequence>MATTLKNNLLKLTEYTTDYEQAVASFYLPKQQLQFTRYPIEKITDPALSESTHHILIVNEDRPVGYFALEDGGKLFKYTNNLQARLLTCFSIDSRYQGKGYAKKGLNLLPAFILNHLHHINEVVLGVNERNKPAISLYKKVGFIDNNEILVGKKGPQHILHLRV</sequence>
<dbReference type="Gene3D" id="3.40.630.30">
    <property type="match status" value="1"/>
</dbReference>
<dbReference type="RefSeq" id="WP_245032294.1">
    <property type="nucleotide sequence ID" value="NZ_CP095075.1"/>
</dbReference>
<dbReference type="Pfam" id="PF00583">
    <property type="entry name" value="Acetyltransf_1"/>
    <property type="match status" value="1"/>
</dbReference>
<dbReference type="SUPFAM" id="SSF55729">
    <property type="entry name" value="Acyl-CoA N-acyltransferases (Nat)"/>
    <property type="match status" value="1"/>
</dbReference>
<dbReference type="Proteomes" id="UP000830326">
    <property type="component" value="Chromosome"/>
</dbReference>
<proteinExistence type="predicted"/>
<dbReference type="InterPro" id="IPR016181">
    <property type="entry name" value="Acyl_CoA_acyltransferase"/>
</dbReference>
<organism evidence="2 3">
    <name type="scientific">Halobacillus amylolyticus</name>
    <dbReference type="NCBI Taxonomy" id="2932259"/>
    <lineage>
        <taxon>Bacteria</taxon>
        <taxon>Bacillati</taxon>
        <taxon>Bacillota</taxon>
        <taxon>Bacilli</taxon>
        <taxon>Bacillales</taxon>
        <taxon>Bacillaceae</taxon>
        <taxon>Halobacillus</taxon>
    </lineage>
</organism>
<accession>A0ABY4HBX0</accession>
<reference evidence="2" key="1">
    <citation type="submission" date="2022-04" db="EMBL/GenBank/DDBJ databases">
        <title>Halobacillus sp. isolated from saltern.</title>
        <authorList>
            <person name="Won M."/>
            <person name="Lee C.-M."/>
            <person name="Woen H.-Y."/>
            <person name="Kwon S.-W."/>
        </authorList>
    </citation>
    <scope>NUCLEOTIDE SEQUENCE</scope>
    <source>
        <strain evidence="2">SSHM10-5</strain>
    </source>
</reference>
<feature type="domain" description="N-acetyltransferase" evidence="1">
    <location>
        <begin position="10"/>
        <end position="164"/>
    </location>
</feature>
<dbReference type="EMBL" id="CP095075">
    <property type="protein sequence ID" value="UOR11893.1"/>
    <property type="molecule type" value="Genomic_DNA"/>
</dbReference>